<proteinExistence type="predicted"/>
<dbReference type="AlphaFoldDB" id="M7BHG1"/>
<organism evidence="2 3">
    <name type="scientific">Chelonia mydas</name>
    <name type="common">Green sea-turtle</name>
    <name type="synonym">Chelonia agassizi</name>
    <dbReference type="NCBI Taxonomy" id="8469"/>
    <lineage>
        <taxon>Eukaryota</taxon>
        <taxon>Metazoa</taxon>
        <taxon>Chordata</taxon>
        <taxon>Craniata</taxon>
        <taxon>Vertebrata</taxon>
        <taxon>Euteleostomi</taxon>
        <taxon>Archelosauria</taxon>
        <taxon>Testudinata</taxon>
        <taxon>Testudines</taxon>
        <taxon>Cryptodira</taxon>
        <taxon>Durocryptodira</taxon>
        <taxon>Americhelydia</taxon>
        <taxon>Chelonioidea</taxon>
        <taxon>Cheloniidae</taxon>
        <taxon>Chelonia</taxon>
    </lineage>
</organism>
<feature type="compositionally biased region" description="Pro residues" evidence="1">
    <location>
        <begin position="7"/>
        <end position="17"/>
    </location>
</feature>
<accession>M7BHG1</accession>
<dbReference type="Proteomes" id="UP000031443">
    <property type="component" value="Unassembled WGS sequence"/>
</dbReference>
<sequence>MEEAPFPSGPGPLPPSPAEILDGQSGRSPSTQTLGLEALSLPAVALGPWYHSQTRVGIEVGIEEVVNRAGGNFRMECLSIRRCQFVKLHALWKRQVELNFILKEKWNEGNSQNGRIFHKTKRSGSCTALATSLKQ</sequence>
<keyword evidence="3" id="KW-1185">Reference proteome</keyword>
<dbReference type="EMBL" id="KB522583">
    <property type="protein sequence ID" value="EMP37306.1"/>
    <property type="molecule type" value="Genomic_DNA"/>
</dbReference>
<name>M7BHG1_CHEMY</name>
<evidence type="ECO:0000256" key="1">
    <source>
        <dbReference type="SAM" id="MobiDB-lite"/>
    </source>
</evidence>
<reference evidence="3" key="1">
    <citation type="journal article" date="2013" name="Nat. Genet.">
        <title>The draft genomes of soft-shell turtle and green sea turtle yield insights into the development and evolution of the turtle-specific body plan.</title>
        <authorList>
            <person name="Wang Z."/>
            <person name="Pascual-Anaya J."/>
            <person name="Zadissa A."/>
            <person name="Li W."/>
            <person name="Niimura Y."/>
            <person name="Huang Z."/>
            <person name="Li C."/>
            <person name="White S."/>
            <person name="Xiong Z."/>
            <person name="Fang D."/>
            <person name="Wang B."/>
            <person name="Ming Y."/>
            <person name="Chen Y."/>
            <person name="Zheng Y."/>
            <person name="Kuraku S."/>
            <person name="Pignatelli M."/>
            <person name="Herrero J."/>
            <person name="Beal K."/>
            <person name="Nozawa M."/>
            <person name="Li Q."/>
            <person name="Wang J."/>
            <person name="Zhang H."/>
            <person name="Yu L."/>
            <person name="Shigenobu S."/>
            <person name="Wang J."/>
            <person name="Liu J."/>
            <person name="Flicek P."/>
            <person name="Searle S."/>
            <person name="Wang J."/>
            <person name="Kuratani S."/>
            <person name="Yin Y."/>
            <person name="Aken B."/>
            <person name="Zhang G."/>
            <person name="Irie N."/>
        </authorList>
    </citation>
    <scope>NUCLEOTIDE SEQUENCE [LARGE SCALE GENOMIC DNA]</scope>
</reference>
<protein>
    <submittedName>
        <fullName evidence="2">Uncharacterized protein</fullName>
    </submittedName>
</protein>
<feature type="region of interest" description="Disordered" evidence="1">
    <location>
        <begin position="1"/>
        <end position="32"/>
    </location>
</feature>
<evidence type="ECO:0000313" key="3">
    <source>
        <dbReference type="Proteomes" id="UP000031443"/>
    </source>
</evidence>
<gene>
    <name evidence="2" type="ORF">UY3_05495</name>
</gene>
<evidence type="ECO:0000313" key="2">
    <source>
        <dbReference type="EMBL" id="EMP37306.1"/>
    </source>
</evidence>